<proteinExistence type="predicted"/>
<sequence length="75" mass="8485">MTRLITVRDTADRVRPLMYLQRHLVVESVVSDPTRARPGRLRFTTFYIGAGMDADPVIVFHDAGEVVDMRVRVAA</sequence>
<gene>
    <name evidence="1" type="ORF">VA596_50030</name>
</gene>
<evidence type="ECO:0000313" key="1">
    <source>
        <dbReference type="EMBL" id="MEA5367751.1"/>
    </source>
</evidence>
<dbReference type="RefSeq" id="WP_323337884.1">
    <property type="nucleotide sequence ID" value="NZ_JAYFSI010000027.1"/>
</dbReference>
<organism evidence="1 2">
    <name type="scientific">Amycolatopsis heterodermiae</name>
    <dbReference type="NCBI Taxonomy" id="3110235"/>
    <lineage>
        <taxon>Bacteria</taxon>
        <taxon>Bacillati</taxon>
        <taxon>Actinomycetota</taxon>
        <taxon>Actinomycetes</taxon>
        <taxon>Pseudonocardiales</taxon>
        <taxon>Pseudonocardiaceae</taxon>
        <taxon>Amycolatopsis</taxon>
    </lineage>
</organism>
<comment type="caution">
    <text evidence="1">The sequence shown here is derived from an EMBL/GenBank/DDBJ whole genome shotgun (WGS) entry which is preliminary data.</text>
</comment>
<evidence type="ECO:0000313" key="2">
    <source>
        <dbReference type="Proteomes" id="UP001304298"/>
    </source>
</evidence>
<dbReference type="Proteomes" id="UP001304298">
    <property type="component" value="Unassembled WGS sequence"/>
</dbReference>
<reference evidence="1 2" key="1">
    <citation type="submission" date="2023-12" db="EMBL/GenBank/DDBJ databases">
        <title>Amycolatopsis sp. V23-08.</title>
        <authorList>
            <person name="Somphong A."/>
        </authorList>
    </citation>
    <scope>NUCLEOTIDE SEQUENCE [LARGE SCALE GENOMIC DNA]</scope>
    <source>
        <strain evidence="1 2">V23-08</strain>
    </source>
</reference>
<dbReference type="EMBL" id="JAYFSI010000027">
    <property type="protein sequence ID" value="MEA5367751.1"/>
    <property type="molecule type" value="Genomic_DNA"/>
</dbReference>
<keyword evidence="2" id="KW-1185">Reference proteome</keyword>
<name>A0ABU5RN50_9PSEU</name>
<protein>
    <submittedName>
        <fullName evidence="1">Uncharacterized protein</fullName>
    </submittedName>
</protein>
<accession>A0ABU5RN50</accession>